<dbReference type="AlphaFoldDB" id="A0A0A9AZD5"/>
<organism evidence="1">
    <name type="scientific">Arundo donax</name>
    <name type="common">Giant reed</name>
    <name type="synonym">Donax arundinaceus</name>
    <dbReference type="NCBI Taxonomy" id="35708"/>
    <lineage>
        <taxon>Eukaryota</taxon>
        <taxon>Viridiplantae</taxon>
        <taxon>Streptophyta</taxon>
        <taxon>Embryophyta</taxon>
        <taxon>Tracheophyta</taxon>
        <taxon>Spermatophyta</taxon>
        <taxon>Magnoliopsida</taxon>
        <taxon>Liliopsida</taxon>
        <taxon>Poales</taxon>
        <taxon>Poaceae</taxon>
        <taxon>PACMAD clade</taxon>
        <taxon>Arundinoideae</taxon>
        <taxon>Arundineae</taxon>
        <taxon>Arundo</taxon>
    </lineage>
</organism>
<proteinExistence type="predicted"/>
<reference evidence="1" key="2">
    <citation type="journal article" date="2015" name="Data Brief">
        <title>Shoot transcriptome of the giant reed, Arundo donax.</title>
        <authorList>
            <person name="Barrero R.A."/>
            <person name="Guerrero F.D."/>
            <person name="Moolhuijzen P."/>
            <person name="Goolsby J.A."/>
            <person name="Tidwell J."/>
            <person name="Bellgard S.E."/>
            <person name="Bellgard M.I."/>
        </authorList>
    </citation>
    <scope>NUCLEOTIDE SEQUENCE</scope>
    <source>
        <tissue evidence="1">Shoot tissue taken approximately 20 cm above the soil surface</tissue>
    </source>
</reference>
<evidence type="ECO:0000313" key="1">
    <source>
        <dbReference type="EMBL" id="JAD54280.1"/>
    </source>
</evidence>
<accession>A0A0A9AZD5</accession>
<name>A0A0A9AZD5_ARUDO</name>
<reference evidence="1" key="1">
    <citation type="submission" date="2014-09" db="EMBL/GenBank/DDBJ databases">
        <authorList>
            <person name="Magalhaes I.L.F."/>
            <person name="Oliveira U."/>
            <person name="Santos F.R."/>
            <person name="Vidigal T.H.D.A."/>
            <person name="Brescovit A.D."/>
            <person name="Santos A.J."/>
        </authorList>
    </citation>
    <scope>NUCLEOTIDE SEQUENCE</scope>
    <source>
        <tissue evidence="1">Shoot tissue taken approximately 20 cm above the soil surface</tissue>
    </source>
</reference>
<sequence>MIILCKRDYLFLKAEFHRYSGIPYRVLSPCHVWEWKMGEAS</sequence>
<protein>
    <submittedName>
        <fullName evidence="1">Uncharacterized protein</fullName>
    </submittedName>
</protein>
<dbReference type="EMBL" id="GBRH01243615">
    <property type="protein sequence ID" value="JAD54280.1"/>
    <property type="molecule type" value="Transcribed_RNA"/>
</dbReference>